<reference evidence="1" key="1">
    <citation type="journal article" date="2023" name="Plant J.">
        <title>Genome sequences and population genomics provide insights into the demographic history, inbreeding, and mutation load of two 'living fossil' tree species of Dipteronia.</title>
        <authorList>
            <person name="Feng Y."/>
            <person name="Comes H.P."/>
            <person name="Chen J."/>
            <person name="Zhu S."/>
            <person name="Lu R."/>
            <person name="Zhang X."/>
            <person name="Li P."/>
            <person name="Qiu J."/>
            <person name="Olsen K.M."/>
            <person name="Qiu Y."/>
        </authorList>
    </citation>
    <scope>NUCLEOTIDE SEQUENCE</scope>
    <source>
        <strain evidence="1">KIB01</strain>
    </source>
</reference>
<evidence type="ECO:0000313" key="1">
    <source>
        <dbReference type="EMBL" id="KAK2647940.1"/>
    </source>
</evidence>
<dbReference type="PANTHER" id="PTHR48449">
    <property type="entry name" value="DUF1985 DOMAIN-CONTAINING PROTEIN"/>
    <property type="match status" value="1"/>
</dbReference>
<dbReference type="AlphaFoldDB" id="A0AAD9WZI5"/>
<comment type="caution">
    <text evidence="1">The sequence shown here is derived from an EMBL/GenBank/DDBJ whole genome shotgun (WGS) entry which is preliminary data.</text>
</comment>
<sequence length="120" mass="13950">MAFCFGHLMSMHREMKFSGDVIHRLLLRELDHSWPSYEMRFLLGNHMVRFSKVEFCLITGLRFGVVQDTSLYAAVENDIHQRHFSGADEVSVEELRVVLTLVEFQEAYDGVKLCIIDILN</sequence>
<proteinExistence type="predicted"/>
<dbReference type="PANTHER" id="PTHR48449:SF1">
    <property type="entry name" value="DUF1985 DOMAIN-CONTAINING PROTEIN"/>
    <property type="match status" value="1"/>
</dbReference>
<protein>
    <submittedName>
        <fullName evidence="1">Uncharacterized protein</fullName>
    </submittedName>
</protein>
<dbReference type="Proteomes" id="UP001280121">
    <property type="component" value="Unassembled WGS sequence"/>
</dbReference>
<name>A0AAD9WZI5_9ROSI</name>
<organism evidence="1 2">
    <name type="scientific">Dipteronia dyeriana</name>
    <dbReference type="NCBI Taxonomy" id="168575"/>
    <lineage>
        <taxon>Eukaryota</taxon>
        <taxon>Viridiplantae</taxon>
        <taxon>Streptophyta</taxon>
        <taxon>Embryophyta</taxon>
        <taxon>Tracheophyta</taxon>
        <taxon>Spermatophyta</taxon>
        <taxon>Magnoliopsida</taxon>
        <taxon>eudicotyledons</taxon>
        <taxon>Gunneridae</taxon>
        <taxon>Pentapetalae</taxon>
        <taxon>rosids</taxon>
        <taxon>malvids</taxon>
        <taxon>Sapindales</taxon>
        <taxon>Sapindaceae</taxon>
        <taxon>Hippocastanoideae</taxon>
        <taxon>Acereae</taxon>
        <taxon>Dipteronia</taxon>
    </lineage>
</organism>
<keyword evidence="2" id="KW-1185">Reference proteome</keyword>
<accession>A0AAD9WZI5</accession>
<gene>
    <name evidence="1" type="ORF">Ddye_015429</name>
</gene>
<dbReference type="EMBL" id="JANJYI010000005">
    <property type="protein sequence ID" value="KAK2647940.1"/>
    <property type="molecule type" value="Genomic_DNA"/>
</dbReference>
<evidence type="ECO:0000313" key="2">
    <source>
        <dbReference type="Proteomes" id="UP001280121"/>
    </source>
</evidence>